<dbReference type="OrthoDB" id="287565at2"/>
<dbReference type="RefSeq" id="WP_068304470.1">
    <property type="nucleotide sequence ID" value="NZ_FNAK01000004.1"/>
</dbReference>
<dbReference type="Gene3D" id="3.30.530.20">
    <property type="match status" value="1"/>
</dbReference>
<dbReference type="EMBL" id="FNAK01000004">
    <property type="protein sequence ID" value="SDE03212.1"/>
    <property type="molecule type" value="Genomic_DNA"/>
</dbReference>
<gene>
    <name evidence="1" type="ORF">SAMN04488071_1856</name>
</gene>
<keyword evidence="2" id="KW-1185">Reference proteome</keyword>
<accession>A0A1G6ZLA8</accession>
<name>A0A1G6ZLA8_9PROT</name>
<dbReference type="InterPro" id="IPR023393">
    <property type="entry name" value="START-like_dom_sf"/>
</dbReference>
<evidence type="ECO:0000313" key="2">
    <source>
        <dbReference type="Proteomes" id="UP000183685"/>
    </source>
</evidence>
<reference evidence="1 2" key="1">
    <citation type="submission" date="2016-10" db="EMBL/GenBank/DDBJ databases">
        <authorList>
            <person name="de Groot N.N."/>
        </authorList>
    </citation>
    <scope>NUCLEOTIDE SEQUENCE [LARGE SCALE GENOMIC DNA]</scope>
    <source>
        <strain evidence="1 2">CGMCC 1.9109</strain>
    </source>
</reference>
<evidence type="ECO:0000313" key="1">
    <source>
        <dbReference type="EMBL" id="SDE03212.1"/>
    </source>
</evidence>
<dbReference type="STRING" id="637679.GCA_001550055_01999"/>
<sequence length="147" mass="16419">MANICLTFGTEARQDTLANAVRTLPGLATWWTDGTSGDPDAGGEIAFRFGEAGGFDMRVKESNDHSVVWECTGGPDEWLGTDVEFKIQDEGTHRQLMFRHTDWEAETPFFHHCSMKWATFLLSLKAYVETGKGRPFPNDLKIEATGM</sequence>
<dbReference type="Proteomes" id="UP000183685">
    <property type="component" value="Unassembled WGS sequence"/>
</dbReference>
<dbReference type="SUPFAM" id="SSF55961">
    <property type="entry name" value="Bet v1-like"/>
    <property type="match status" value="1"/>
</dbReference>
<proteinExistence type="predicted"/>
<organism evidence="1 2">
    <name type="scientific">Kordiimonas lacus</name>
    <dbReference type="NCBI Taxonomy" id="637679"/>
    <lineage>
        <taxon>Bacteria</taxon>
        <taxon>Pseudomonadati</taxon>
        <taxon>Pseudomonadota</taxon>
        <taxon>Alphaproteobacteria</taxon>
        <taxon>Kordiimonadales</taxon>
        <taxon>Kordiimonadaceae</taxon>
        <taxon>Kordiimonas</taxon>
    </lineage>
</organism>
<dbReference type="CDD" id="cd07814">
    <property type="entry name" value="SRPBCC_CalC_Aha1-like"/>
    <property type="match status" value="1"/>
</dbReference>
<dbReference type="AlphaFoldDB" id="A0A1G6ZLA8"/>
<evidence type="ECO:0008006" key="3">
    <source>
        <dbReference type="Google" id="ProtNLM"/>
    </source>
</evidence>
<protein>
    <recommendedName>
        <fullName evidence="3">Activator of Hsp90 ATPase homolog 1-like protein</fullName>
    </recommendedName>
</protein>